<proteinExistence type="predicted"/>
<dbReference type="KEGG" id="rst:ATY39_05325"/>
<reference evidence="3" key="2">
    <citation type="submission" date="2016-03" db="EMBL/GenBank/DDBJ databases">
        <authorList>
            <person name="Ploux O."/>
        </authorList>
    </citation>
    <scope>NUCLEOTIDE SEQUENCE [LARGE SCALE GENOMIC DNA]</scope>
    <source>
        <strain evidence="3">PP9</strain>
    </source>
</reference>
<name>A0A143HBQ4_9BACL</name>
<dbReference type="RefSeq" id="WP_066786871.1">
    <property type="nucleotide sequence ID" value="NZ_CP014806.1"/>
</dbReference>
<dbReference type="AlphaFoldDB" id="A0A143HBQ4"/>
<keyword evidence="1" id="KW-0472">Membrane</keyword>
<feature type="transmembrane region" description="Helical" evidence="1">
    <location>
        <begin position="87"/>
        <end position="106"/>
    </location>
</feature>
<gene>
    <name evidence="2" type="ORF">ATY39_05325</name>
</gene>
<sequence length="107" mass="12305">MVSSWLRIASIYFAISVGYGIYMYATDTYDWVIYAHLLILGWLSNAVIGYAYQYTNSGELENWQFYLFNIGLLLLFIGLIFSSVVLVWIGLVLIALSILLFLVRLFL</sequence>
<keyword evidence="1" id="KW-0812">Transmembrane</keyword>
<organism evidence="2 3">
    <name type="scientific">Rummeliibacillus stabekisii</name>
    <dbReference type="NCBI Taxonomy" id="241244"/>
    <lineage>
        <taxon>Bacteria</taxon>
        <taxon>Bacillati</taxon>
        <taxon>Bacillota</taxon>
        <taxon>Bacilli</taxon>
        <taxon>Bacillales</taxon>
        <taxon>Caryophanaceae</taxon>
        <taxon>Rummeliibacillus</taxon>
    </lineage>
</organism>
<evidence type="ECO:0000313" key="2">
    <source>
        <dbReference type="EMBL" id="AMW98926.1"/>
    </source>
</evidence>
<keyword evidence="3" id="KW-1185">Reference proteome</keyword>
<dbReference type="STRING" id="241244.ATY39_05325"/>
<accession>A0A143HBQ4</accession>
<reference evidence="2 3" key="1">
    <citation type="journal article" date="2016" name="Genome Announc.">
        <title>Whole-Genome Sequence of Rummeliibacillus stabekisii Strain PP9 Isolated from Antarctic Soil.</title>
        <authorList>
            <person name="da Mota F.F."/>
            <person name="Vollu R.E."/>
            <person name="Jurelevicius D."/>
            <person name="Seldin L."/>
        </authorList>
    </citation>
    <scope>NUCLEOTIDE SEQUENCE [LARGE SCALE GENOMIC DNA]</scope>
    <source>
        <strain evidence="2 3">PP9</strain>
    </source>
</reference>
<dbReference type="OrthoDB" id="9808748at2"/>
<feature type="transmembrane region" description="Helical" evidence="1">
    <location>
        <begin position="63"/>
        <end position="81"/>
    </location>
</feature>
<dbReference type="EMBL" id="CP014806">
    <property type="protein sequence ID" value="AMW98926.1"/>
    <property type="molecule type" value="Genomic_DNA"/>
</dbReference>
<protein>
    <submittedName>
        <fullName evidence="2">Uncharacterized protein</fullName>
    </submittedName>
</protein>
<feature type="transmembrane region" description="Helical" evidence="1">
    <location>
        <begin position="31"/>
        <end position="51"/>
    </location>
</feature>
<keyword evidence="1" id="KW-1133">Transmembrane helix</keyword>
<feature type="transmembrane region" description="Helical" evidence="1">
    <location>
        <begin position="5"/>
        <end position="25"/>
    </location>
</feature>
<evidence type="ECO:0000256" key="1">
    <source>
        <dbReference type="SAM" id="Phobius"/>
    </source>
</evidence>
<evidence type="ECO:0000313" key="3">
    <source>
        <dbReference type="Proteomes" id="UP000076021"/>
    </source>
</evidence>
<dbReference type="Proteomes" id="UP000076021">
    <property type="component" value="Chromosome"/>
</dbReference>